<dbReference type="Proteomes" id="UP000004358">
    <property type="component" value="Unassembled WGS sequence"/>
</dbReference>
<dbReference type="STRING" id="314230.DSM3645_18191"/>
<evidence type="ECO:0000313" key="1">
    <source>
        <dbReference type="EMBL" id="EAQ78293.1"/>
    </source>
</evidence>
<dbReference type="HOGENOM" id="CLU_1988312_0_0_0"/>
<protein>
    <submittedName>
        <fullName evidence="1">Uncharacterized protein</fullName>
    </submittedName>
</protein>
<organism evidence="1 2">
    <name type="scientific">Blastopirellula marina DSM 3645</name>
    <dbReference type="NCBI Taxonomy" id="314230"/>
    <lineage>
        <taxon>Bacteria</taxon>
        <taxon>Pseudomonadati</taxon>
        <taxon>Planctomycetota</taxon>
        <taxon>Planctomycetia</taxon>
        <taxon>Pirellulales</taxon>
        <taxon>Pirellulaceae</taxon>
        <taxon>Blastopirellula</taxon>
    </lineage>
</organism>
<comment type="caution">
    <text evidence="1">The sequence shown here is derived from an EMBL/GenBank/DDBJ whole genome shotgun (WGS) entry which is preliminary data.</text>
</comment>
<dbReference type="EMBL" id="AANZ01000022">
    <property type="protein sequence ID" value="EAQ78293.1"/>
    <property type="molecule type" value="Genomic_DNA"/>
</dbReference>
<accession>A3ZYT2</accession>
<evidence type="ECO:0000313" key="2">
    <source>
        <dbReference type="Proteomes" id="UP000004358"/>
    </source>
</evidence>
<reference evidence="1 2" key="1">
    <citation type="submission" date="2006-02" db="EMBL/GenBank/DDBJ databases">
        <authorList>
            <person name="Amann R."/>
            <person name="Ferriera S."/>
            <person name="Johnson J."/>
            <person name="Kravitz S."/>
            <person name="Halpern A."/>
            <person name="Remington K."/>
            <person name="Beeson K."/>
            <person name="Tran B."/>
            <person name="Rogers Y.-H."/>
            <person name="Friedman R."/>
            <person name="Venter J.C."/>
        </authorList>
    </citation>
    <scope>NUCLEOTIDE SEQUENCE [LARGE SCALE GENOMIC DNA]</scope>
    <source>
        <strain evidence="1 2">DSM 3645</strain>
    </source>
</reference>
<name>A3ZYT2_9BACT</name>
<proteinExistence type="predicted"/>
<gene>
    <name evidence="1" type="ORF">DSM3645_18191</name>
</gene>
<dbReference type="AlphaFoldDB" id="A3ZYT2"/>
<sequence length="125" mass="13840">MEDLRTNMTGLSRGGQFMIIDYSDVCDGSNACVVRYLFHASGELKSVDHAVFGSDASPIDLQKKMDAFLGELESYRLGDIRVQLFQVEIDGNTFGLVASEKTQSVNLEPGPILTFMGPWDGEYYT</sequence>